<reference evidence="1 2" key="1">
    <citation type="submission" date="2020-11" db="EMBL/GenBank/DDBJ databases">
        <authorList>
            <person name="Wallbank WR R."/>
            <person name="Pardo Diaz C."/>
            <person name="Kozak K."/>
            <person name="Martin S."/>
            <person name="Jiggins C."/>
            <person name="Moest M."/>
            <person name="Warren A I."/>
            <person name="Generalovic N T."/>
            <person name="Byers J.R.P. K."/>
            <person name="Montejo-Kovacevich G."/>
            <person name="Yen C E."/>
        </authorList>
    </citation>
    <scope>NUCLEOTIDE SEQUENCE [LARGE SCALE GENOMIC DNA]</scope>
</reference>
<evidence type="ECO:0000313" key="2">
    <source>
        <dbReference type="Proteomes" id="UP000594454"/>
    </source>
</evidence>
<organism evidence="1 2">
    <name type="scientific">Hermetia illucens</name>
    <name type="common">Black soldier fly</name>
    <dbReference type="NCBI Taxonomy" id="343691"/>
    <lineage>
        <taxon>Eukaryota</taxon>
        <taxon>Metazoa</taxon>
        <taxon>Ecdysozoa</taxon>
        <taxon>Arthropoda</taxon>
        <taxon>Hexapoda</taxon>
        <taxon>Insecta</taxon>
        <taxon>Pterygota</taxon>
        <taxon>Neoptera</taxon>
        <taxon>Endopterygota</taxon>
        <taxon>Diptera</taxon>
        <taxon>Brachycera</taxon>
        <taxon>Stratiomyomorpha</taxon>
        <taxon>Stratiomyidae</taxon>
        <taxon>Hermetiinae</taxon>
        <taxon>Hermetia</taxon>
    </lineage>
</organism>
<dbReference type="AlphaFoldDB" id="A0A7R8YQ45"/>
<keyword evidence="2" id="KW-1185">Reference proteome</keyword>
<sequence length="415" mass="46064">MVLTNFECWAHGGSDNLSVNGLIERRGNSVDLFNPAVLQQSCNGVSNGGDVHASVQEHVKNVSHLSSNGYYGFVACTVDDNRALQDDISKTTGGNNNDVNKQHELYAASATIATTTGDDTMDTMDVEQHHMAAGAGSQGLGRGCGGIEVDSMFLRREPALAATSLVVQQSNSNNGFGSDRRKRLLVRDERMLGMGAESGAVKRFRHDIGNREFHSVRDENTTMYPSAVQAGKQFVMEQDDVAVNVSTENQMVLNFPDPNLVYQQHHSYGQSQMLPMSGHVIDPPKSLNKRKQNSTHSLDIDQNHRKPFTENSDVGNSCNMLPPSKKRVTFYHVNDRTFTYNQLQTNFCGDDTKNKFQHFVDTNLSNTTANCSVDDQVHKYHKNDDDILESLFLSLHGGSNRHVWRHLSNCINDEI</sequence>
<name>A0A7R8YQ45_HERIL</name>
<protein>
    <submittedName>
        <fullName evidence="1">Uncharacterized protein</fullName>
    </submittedName>
</protein>
<dbReference type="EMBL" id="LR899010">
    <property type="protein sequence ID" value="CAD7080986.1"/>
    <property type="molecule type" value="Genomic_DNA"/>
</dbReference>
<proteinExistence type="predicted"/>
<dbReference type="Proteomes" id="UP000594454">
    <property type="component" value="Chromosome 2"/>
</dbReference>
<accession>A0A7R8YQ45</accession>
<evidence type="ECO:0000313" key="1">
    <source>
        <dbReference type="EMBL" id="CAD7080986.1"/>
    </source>
</evidence>
<gene>
    <name evidence="1" type="ORF">HERILL_LOCUS4113</name>
</gene>
<dbReference type="InParanoid" id="A0A7R8YQ45"/>
<dbReference type="OrthoDB" id="7975544at2759"/>